<sequence length="146" mass="15622">MSRPAVAPPQNVCFQTLLAVRVGDLNYGGHLANDAVLRLVHEARVRWLASLGLSELDIGGCGLIMTAAAVQYHAQAFHGDELRADTGIAQLSAAGFRLDTALVRTAGNIPVATTQCHMAAFDYPAERVRRLPHALRERLAALAEAV</sequence>
<dbReference type="PANTHER" id="PTHR31793:SF27">
    <property type="entry name" value="NOVEL THIOESTERASE SUPERFAMILY DOMAIN AND SAPOSIN A-TYPE DOMAIN CONTAINING PROTEIN (0610012H03RIK)"/>
    <property type="match status" value="1"/>
</dbReference>
<dbReference type="RefSeq" id="WP_007343656.1">
    <property type="nucleotide sequence ID" value="NZ_GL878494.1"/>
</dbReference>
<accession>F2BFZ4</accession>
<dbReference type="Gene3D" id="3.10.129.10">
    <property type="entry name" value="Hotdog Thioesterase"/>
    <property type="match status" value="1"/>
</dbReference>
<name>F2BFZ4_9NEIS</name>
<keyword evidence="4" id="KW-1185">Reference proteome</keyword>
<keyword evidence="2" id="KW-0378">Hydrolase</keyword>
<evidence type="ECO:0000256" key="2">
    <source>
        <dbReference type="ARBA" id="ARBA00022801"/>
    </source>
</evidence>
<protein>
    <submittedName>
        <fullName evidence="3">Esterase</fullName>
    </submittedName>
</protein>
<dbReference type="EMBL" id="AFAY01000053">
    <property type="protein sequence ID" value="EGF07115.1"/>
    <property type="molecule type" value="Genomic_DNA"/>
</dbReference>
<evidence type="ECO:0000256" key="1">
    <source>
        <dbReference type="ARBA" id="ARBA00005953"/>
    </source>
</evidence>
<gene>
    <name evidence="3" type="ORF">HMPREF9123_2651</name>
</gene>
<dbReference type="InterPro" id="IPR029069">
    <property type="entry name" value="HotDog_dom_sf"/>
</dbReference>
<comment type="caution">
    <text evidence="3">The sequence shown here is derived from an EMBL/GenBank/DDBJ whole genome shotgun (WGS) entry which is preliminary data.</text>
</comment>
<dbReference type="Proteomes" id="UP000004105">
    <property type="component" value="Unassembled WGS sequence"/>
</dbReference>
<dbReference type="OrthoDB" id="333038at2"/>
<dbReference type="STRING" id="267212.GCA_001063965_00847"/>
<dbReference type="Pfam" id="PF13279">
    <property type="entry name" value="4HBT_2"/>
    <property type="match status" value="1"/>
</dbReference>
<dbReference type="GO" id="GO:0047617">
    <property type="term" value="F:fatty acyl-CoA hydrolase activity"/>
    <property type="evidence" value="ECO:0007669"/>
    <property type="project" value="TreeGrafter"/>
</dbReference>
<proteinExistence type="inferred from homology"/>
<dbReference type="SUPFAM" id="SSF54637">
    <property type="entry name" value="Thioesterase/thiol ester dehydrase-isomerase"/>
    <property type="match status" value="1"/>
</dbReference>
<organism evidence="3 4">
    <name type="scientific">Neisseria bacilliformis ATCC BAA-1200</name>
    <dbReference type="NCBI Taxonomy" id="888742"/>
    <lineage>
        <taxon>Bacteria</taxon>
        <taxon>Pseudomonadati</taxon>
        <taxon>Pseudomonadota</taxon>
        <taxon>Betaproteobacteria</taxon>
        <taxon>Neisseriales</taxon>
        <taxon>Neisseriaceae</taxon>
        <taxon>Neisseria</taxon>
    </lineage>
</organism>
<dbReference type="InterPro" id="IPR050563">
    <property type="entry name" value="4-hydroxybenzoyl-CoA_TE"/>
</dbReference>
<dbReference type="AlphaFoldDB" id="F2BFZ4"/>
<reference evidence="3 4" key="1">
    <citation type="submission" date="2011-02" db="EMBL/GenBank/DDBJ databases">
        <authorList>
            <person name="Muzny D."/>
            <person name="Qin X."/>
            <person name="Deng J."/>
            <person name="Jiang H."/>
            <person name="Liu Y."/>
            <person name="Qu J."/>
            <person name="Song X.-Z."/>
            <person name="Zhang L."/>
            <person name="Thornton R."/>
            <person name="Coyle M."/>
            <person name="Francisco L."/>
            <person name="Jackson L."/>
            <person name="Javaid M."/>
            <person name="Korchina V."/>
            <person name="Kovar C."/>
            <person name="Mata R."/>
            <person name="Mathew T."/>
            <person name="Ngo R."/>
            <person name="Nguyen L."/>
            <person name="Nguyen N."/>
            <person name="Okwuonu G."/>
            <person name="Ongeri F."/>
            <person name="Pham C."/>
            <person name="Simmons D."/>
            <person name="Wilczek-Boney K."/>
            <person name="Hale W."/>
            <person name="Jakkamsetti A."/>
            <person name="Pham P."/>
            <person name="Ruth R."/>
            <person name="San Lucas F."/>
            <person name="Warren J."/>
            <person name="Zhang J."/>
            <person name="Zhao Z."/>
            <person name="Zhou C."/>
            <person name="Zhu D."/>
            <person name="Lee S."/>
            <person name="Bess C."/>
            <person name="Blankenburg K."/>
            <person name="Forbes L."/>
            <person name="Fu Q."/>
            <person name="Gubbala S."/>
            <person name="Hirani K."/>
            <person name="Jayaseelan J.C."/>
            <person name="Lara F."/>
            <person name="Munidasa M."/>
            <person name="Palculict T."/>
            <person name="Patil S."/>
            <person name="Pu L.-L."/>
            <person name="Saada N."/>
            <person name="Tang L."/>
            <person name="Weissenberger G."/>
            <person name="Zhu Y."/>
            <person name="Hemphill L."/>
            <person name="Shang Y."/>
            <person name="Youmans B."/>
            <person name="Ayvaz T."/>
            <person name="Ross M."/>
            <person name="Santibanez J."/>
            <person name="Aqrawi P."/>
            <person name="Gross S."/>
            <person name="Joshi V."/>
            <person name="Fowler G."/>
            <person name="Nazareth L."/>
            <person name="Reid J."/>
            <person name="Worley K."/>
            <person name="Petrosino J."/>
            <person name="Highlander S."/>
            <person name="Gibbs R."/>
        </authorList>
    </citation>
    <scope>NUCLEOTIDE SEQUENCE [LARGE SCALE GENOMIC DNA]</scope>
    <source>
        <strain evidence="3 4">ATCC BAA-1200</strain>
    </source>
</reference>
<evidence type="ECO:0000313" key="3">
    <source>
        <dbReference type="EMBL" id="EGF07115.1"/>
    </source>
</evidence>
<dbReference type="PANTHER" id="PTHR31793">
    <property type="entry name" value="4-HYDROXYBENZOYL-COA THIOESTERASE FAMILY MEMBER"/>
    <property type="match status" value="1"/>
</dbReference>
<comment type="similarity">
    <text evidence="1">Belongs to the 4-hydroxybenzoyl-CoA thioesterase family.</text>
</comment>
<dbReference type="HOGENOM" id="CLU_101141_8_0_4"/>
<evidence type="ECO:0000313" key="4">
    <source>
        <dbReference type="Proteomes" id="UP000004105"/>
    </source>
</evidence>
<dbReference type="CDD" id="cd00586">
    <property type="entry name" value="4HBT"/>
    <property type="match status" value="1"/>
</dbReference>